<accession>A0A5N6PW25</accession>
<dbReference type="PANTHER" id="PTHR12802:SF174">
    <property type="entry name" value="LATE ELONGATED HYPOCOTYL-LIKE PROTEIN"/>
    <property type="match status" value="1"/>
</dbReference>
<proteinExistence type="predicted"/>
<dbReference type="SUPFAM" id="SSF46689">
    <property type="entry name" value="Homeodomain-like"/>
    <property type="match status" value="1"/>
</dbReference>
<evidence type="ECO:0000256" key="6">
    <source>
        <dbReference type="SAM" id="MobiDB-lite"/>
    </source>
</evidence>
<dbReference type="AlphaFoldDB" id="A0A5N6PW25"/>
<keyword evidence="4" id="KW-0804">Transcription</keyword>
<name>A0A5N6PW25_9ASTR</name>
<dbReference type="CDD" id="cd00167">
    <property type="entry name" value="SANT"/>
    <property type="match status" value="1"/>
</dbReference>
<dbReference type="PANTHER" id="PTHR12802">
    <property type="entry name" value="SWI/SNF COMPLEX-RELATED"/>
    <property type="match status" value="1"/>
</dbReference>
<evidence type="ECO:0000259" key="8">
    <source>
        <dbReference type="PROSITE" id="PS51293"/>
    </source>
</evidence>
<evidence type="ECO:0000313" key="11">
    <source>
        <dbReference type="Proteomes" id="UP000326396"/>
    </source>
</evidence>
<organism evidence="10 11">
    <name type="scientific">Mikania micrantha</name>
    <name type="common">bitter vine</name>
    <dbReference type="NCBI Taxonomy" id="192012"/>
    <lineage>
        <taxon>Eukaryota</taxon>
        <taxon>Viridiplantae</taxon>
        <taxon>Streptophyta</taxon>
        <taxon>Embryophyta</taxon>
        <taxon>Tracheophyta</taxon>
        <taxon>Spermatophyta</taxon>
        <taxon>Magnoliopsida</taxon>
        <taxon>eudicotyledons</taxon>
        <taxon>Gunneridae</taxon>
        <taxon>Pentapetalae</taxon>
        <taxon>asterids</taxon>
        <taxon>campanulids</taxon>
        <taxon>Asterales</taxon>
        <taxon>Asteraceae</taxon>
        <taxon>Asteroideae</taxon>
        <taxon>Heliantheae alliance</taxon>
        <taxon>Eupatorieae</taxon>
        <taxon>Mikania</taxon>
    </lineage>
</organism>
<feature type="compositionally biased region" description="Polar residues" evidence="6">
    <location>
        <begin position="99"/>
        <end position="108"/>
    </location>
</feature>
<feature type="compositionally biased region" description="Basic and acidic residues" evidence="6">
    <location>
        <begin position="85"/>
        <end position="97"/>
    </location>
</feature>
<feature type="domain" description="SANT" evidence="8">
    <location>
        <begin position="128"/>
        <end position="179"/>
    </location>
</feature>
<dbReference type="OrthoDB" id="118550at2759"/>
<dbReference type="PROSITE" id="PS50090">
    <property type="entry name" value="MYB_LIKE"/>
    <property type="match status" value="1"/>
</dbReference>
<evidence type="ECO:0000259" key="9">
    <source>
        <dbReference type="PROSITE" id="PS51294"/>
    </source>
</evidence>
<dbReference type="Gene3D" id="1.10.10.60">
    <property type="entry name" value="Homeodomain-like"/>
    <property type="match status" value="1"/>
</dbReference>
<dbReference type="EMBL" id="SZYD01000002">
    <property type="protein sequence ID" value="KAD7117744.1"/>
    <property type="molecule type" value="Genomic_DNA"/>
</dbReference>
<evidence type="ECO:0000256" key="2">
    <source>
        <dbReference type="ARBA" id="ARBA00023015"/>
    </source>
</evidence>
<evidence type="ECO:0000256" key="4">
    <source>
        <dbReference type="ARBA" id="ARBA00023163"/>
    </source>
</evidence>
<reference evidence="10 11" key="1">
    <citation type="submission" date="2019-05" db="EMBL/GenBank/DDBJ databases">
        <title>Mikania micrantha, genome provides insights into the molecular mechanism of rapid growth.</title>
        <authorList>
            <person name="Liu B."/>
        </authorList>
    </citation>
    <scope>NUCLEOTIDE SEQUENCE [LARGE SCALE GENOMIC DNA]</scope>
    <source>
        <strain evidence="10">NLD-2019</strain>
        <tissue evidence="10">Leaf</tissue>
    </source>
</reference>
<evidence type="ECO:0000259" key="7">
    <source>
        <dbReference type="PROSITE" id="PS50090"/>
    </source>
</evidence>
<dbReference type="InterPro" id="IPR009057">
    <property type="entry name" value="Homeodomain-like_sf"/>
</dbReference>
<keyword evidence="11" id="KW-1185">Reference proteome</keyword>
<gene>
    <name evidence="10" type="ORF">E3N88_05012</name>
</gene>
<dbReference type="NCBIfam" id="TIGR01557">
    <property type="entry name" value="myb_SHAQKYF"/>
    <property type="match status" value="1"/>
</dbReference>
<evidence type="ECO:0000256" key="3">
    <source>
        <dbReference type="ARBA" id="ARBA00023125"/>
    </source>
</evidence>
<feature type="region of interest" description="Disordered" evidence="6">
    <location>
        <begin position="83"/>
        <end position="108"/>
    </location>
</feature>
<dbReference type="InterPro" id="IPR017930">
    <property type="entry name" value="Myb_dom"/>
</dbReference>
<feature type="compositionally biased region" description="Polar residues" evidence="6">
    <location>
        <begin position="221"/>
        <end position="247"/>
    </location>
</feature>
<dbReference type="InterPro" id="IPR017884">
    <property type="entry name" value="SANT_dom"/>
</dbReference>
<comment type="subcellular location">
    <subcellularLocation>
        <location evidence="1">Nucleus</location>
    </subcellularLocation>
</comment>
<dbReference type="Proteomes" id="UP000326396">
    <property type="component" value="Linkage Group LG10"/>
</dbReference>
<feature type="compositionally biased region" description="Basic residues" evidence="6">
    <location>
        <begin position="199"/>
        <end position="209"/>
    </location>
</feature>
<dbReference type="SMART" id="SM00717">
    <property type="entry name" value="SANT"/>
    <property type="match status" value="1"/>
</dbReference>
<evidence type="ECO:0000256" key="1">
    <source>
        <dbReference type="ARBA" id="ARBA00004123"/>
    </source>
</evidence>
<feature type="compositionally biased region" description="Low complexity" evidence="6">
    <location>
        <begin position="254"/>
        <end position="265"/>
    </location>
</feature>
<dbReference type="PROSITE" id="PS51293">
    <property type="entry name" value="SANT"/>
    <property type="match status" value="1"/>
</dbReference>
<evidence type="ECO:0000256" key="5">
    <source>
        <dbReference type="ARBA" id="ARBA00023242"/>
    </source>
</evidence>
<dbReference type="GO" id="GO:0005634">
    <property type="term" value="C:nucleus"/>
    <property type="evidence" value="ECO:0007669"/>
    <property type="project" value="UniProtKB-SubCell"/>
</dbReference>
<sequence length="448" mass="50783">MEVPVGEHLRLDIFDSTLVDSQRCWQLSRWKYRWVNILDLIYLTPHWWIARGASNCLRWKDRLWEKLKLLMHKLQMLPVKKRRRDGSSFDGNKHDLSEGSGSVTVKNNQFTSPDDYAPKIRKPYTITKQRERWTEEEHKKFLEALKLHGRAWRRIEEHVGTKSAVQIRSHAQKFFSKVVRESTSRDVNELKPIEIPPPRPKRKPLHPYPRKLSAPVKTGGQHETSPNSSGSDQENESPTSALSTDGSKNFGLGDSDSPNADSSANGVKLDLSLEENESSPPTELESCCDEEKRSPDVRSTQSLKLFGKTVMVMDTCSSDMVDPCEGSFLTLIPKKTGVGSLPCGPPVYYMQFLDECSGSSSSVTPWWSLHGSASHPVAQLVKPTKQRSEQSAFRKQHRGDAKKKDTCINIKGFVPYKRCVDQRDSDSSSEEREELRVRLVAFGCVEVG</sequence>
<dbReference type="InterPro" id="IPR006447">
    <property type="entry name" value="Myb_dom_plants"/>
</dbReference>
<evidence type="ECO:0000313" key="10">
    <source>
        <dbReference type="EMBL" id="KAD7117744.1"/>
    </source>
</evidence>
<dbReference type="PROSITE" id="PS51294">
    <property type="entry name" value="HTH_MYB"/>
    <property type="match status" value="1"/>
</dbReference>
<feature type="domain" description="HTH myb-type" evidence="9">
    <location>
        <begin position="125"/>
        <end position="179"/>
    </location>
</feature>
<keyword evidence="3" id="KW-0238">DNA-binding</keyword>
<feature type="compositionally biased region" description="Basic and acidic residues" evidence="6">
    <location>
        <begin position="179"/>
        <end position="192"/>
    </location>
</feature>
<dbReference type="GO" id="GO:0010468">
    <property type="term" value="P:regulation of gene expression"/>
    <property type="evidence" value="ECO:0007669"/>
    <property type="project" value="UniProtKB-ARBA"/>
</dbReference>
<dbReference type="FunFam" id="1.10.10.60:FF:000023">
    <property type="entry name" value="protein REVEILLE 6 isoform X1"/>
    <property type="match status" value="1"/>
</dbReference>
<dbReference type="Pfam" id="PF00249">
    <property type="entry name" value="Myb_DNA-binding"/>
    <property type="match status" value="1"/>
</dbReference>
<dbReference type="InterPro" id="IPR001005">
    <property type="entry name" value="SANT/Myb"/>
</dbReference>
<keyword evidence="5" id="KW-0539">Nucleus</keyword>
<feature type="domain" description="Myb-like" evidence="7">
    <location>
        <begin position="125"/>
        <end position="175"/>
    </location>
</feature>
<feature type="region of interest" description="Disordered" evidence="6">
    <location>
        <begin position="179"/>
        <end position="295"/>
    </location>
</feature>
<dbReference type="GO" id="GO:0003677">
    <property type="term" value="F:DNA binding"/>
    <property type="evidence" value="ECO:0007669"/>
    <property type="project" value="UniProtKB-KW"/>
</dbReference>
<protein>
    <submittedName>
        <fullName evidence="10">Uncharacterized protein</fullName>
    </submittedName>
</protein>
<comment type="caution">
    <text evidence="10">The sequence shown here is derived from an EMBL/GenBank/DDBJ whole genome shotgun (WGS) entry which is preliminary data.</text>
</comment>
<keyword evidence="2" id="KW-0805">Transcription regulation</keyword>